<keyword evidence="2" id="KW-1185">Reference proteome</keyword>
<dbReference type="EMBL" id="CP026995">
    <property type="protein sequence ID" value="QLH06026.1"/>
    <property type="molecule type" value="Genomic_DNA"/>
</dbReference>
<reference evidence="1 2" key="1">
    <citation type="submission" date="2018-02" db="EMBL/GenBank/DDBJ databases">
        <title>Complete genome of Nitrosopumilus ureaphilus PS0.</title>
        <authorList>
            <person name="Qin W."/>
            <person name="Zheng Y."/>
            <person name="Stahl D.A."/>
        </authorList>
    </citation>
    <scope>NUCLEOTIDE SEQUENCE [LARGE SCALE GENOMIC DNA]</scope>
    <source>
        <strain evidence="1 2">PS0</strain>
    </source>
</reference>
<evidence type="ECO:0000313" key="1">
    <source>
        <dbReference type="EMBL" id="QLH06026.1"/>
    </source>
</evidence>
<dbReference type="RefSeq" id="WP_179372087.1">
    <property type="nucleotide sequence ID" value="NZ_CP026995.1"/>
</dbReference>
<dbReference type="KEGG" id="nue:C5F50_02230"/>
<gene>
    <name evidence="1" type="ORF">C5F50_02230</name>
</gene>
<protein>
    <submittedName>
        <fullName evidence="1">Uncharacterized protein</fullName>
    </submittedName>
</protein>
<evidence type="ECO:0000313" key="2">
    <source>
        <dbReference type="Proteomes" id="UP000509478"/>
    </source>
</evidence>
<sequence>MKKHVKINSIFLFVLILAGSVVTNNFSNVHAQNPNLYVSAENSQFQNRVSGPQVIEVVIRDQNISDTDEGKGEPDVTINGKDLRMIQATDGNWYGYFSDRKQAQIADSTVGMTGKGLDFGTFCSRNTSILGVSVSDTEGIAIPVSGSGIGGENGINPPNQILQDCSLSSPYSKNSINVVRQAKAMNPGTGNVKLGQIGLVSQDLWPFIQLYDFSKGGNVIIQYNRGGGPQQTILTFDTAEKLVKHELDRSIYPRSSDVNLKITDLTLNIDPTDEDSWSFGTSSSNPSTYYLLYEESGKLDSDGTAGAVNLVPYLNSMMFKDNGVLKINPNTQGQTNVITIKDNDNSETNGDGEIDISLISTASGSIGAGKQPVTITETTPNSGIFTTYDPNNDSVLITTQNAQRGTSATIDYNKKPITLLIGFGKGTISLDEKLKGTEWNSGEEMPVILVDSDSNKNNLEKEDLDLFNPAYKAIPALSTGDPFTLGESGVGDASKIQSSFLSGFTLTPVSDKFTLTSSNLGTNTKTSVEKFSDRARIDPITTANINALVIDLKAPLKELYNSINNPFDSSKNFRGLNMFNYDIRSLNSTIDNVDIYLLVDESSSGILDSSGNPTNNLSAIKIVSDNRLQNLINLNSTKQVSNPQTLHSNLFSQSFTGNEPIGLLFTFTPIQNIGTQTRPIVADFFSYGILNDGLSKQDRIANQIVRVEMEELTKNSGKFRGSLEYIMLNQLNIFDSTTYEKIIPIDDEPVFLMIDELKGNDAPRINYDDLGTDGVQTAVSDQQDVLTHMGIVVLSVKTFKPGDTVGVNLFDKDLNVDSDLVDIYTVVDPAKFPGDLAADTIGLPNLGQIKNEPFGRLLEITFDDERWLKSTILHNGKSCLPISKSDGLASTGFTLVETGRQTGEFVGNFKIPAQYCSRNDGGIVKSTTGVDIGARYYDFRGQSSQAAITSASASVGATSGIVKLDRTSYPVPIGSVSDFFNSGKSSSTGPDGRSIFPYHLTAITKNGDTKSIDSGEEIGPKDTILYVQIHDADYNLSPNGEDKISQNIVGSNGPVKVLVNRGSSSVLLATAGGEEVKQGVITIGKSIKSGVTRELGPIVETAPGSGIFQFNLPIRYVDGPASTKCPVTPDSGFTKLDKTKTGILSRFDLSPSSGSYCIMQGDVITVEYSDQTDASGSQRTVTSSAAFDLRIGTLQSDRQSYIIGRDALITLIDPDLNFDAKKAETHSLDVLEWDSDNVRVTMGNLGGTITQNGKIFDSRPFGLRETGDSTGIFQTIIEIPSQIDGKPLDRDETIEITYTDWGTAGSDFVGQNDQKIELKFYTSNFQSLITLDKKVYSWTDKVYVTIVAPDHNFDVNKIDEIGTKSTNEIKISTRSNKLSQYKLVETGTDTGIFTGEIIMTGFKHDADGNPRTGDIDGMDTMPRTEPKSNGGPTNGFLESKNDDGLTVSFQYSDKKTTTSSALIRWNIGTIEWVQGITSANGDGIIRVIDPDMNLNPETVNNFSIDVWSDSDLGGIDLTVTETGQATGIFEGYVTFSTNDQSSGSRLRVNEGDYVTARYEDHTLPKPYTRADELKISSNTIVGPVVPSLERVPIFNPRIVDSFGSMINQVKVDQQIQITADISNNNITNQPFTYLIQIRDSSNTVTSLSWISGNLEKEQSFSPSVSWIPANAGNYSTTVFVWNSLDNPIALSPVVEFTINVI</sequence>
<proteinExistence type="predicted"/>
<dbReference type="OrthoDB" id="3105at2157"/>
<name>A0A7D5M361_9ARCH</name>
<dbReference type="Proteomes" id="UP000509478">
    <property type="component" value="Chromosome"/>
</dbReference>
<dbReference type="GeneID" id="56066841"/>
<accession>A0A7D5M361</accession>
<organism evidence="1 2">
    <name type="scientific">Nitrosopumilus ureiphilus</name>
    <dbReference type="NCBI Taxonomy" id="1470067"/>
    <lineage>
        <taxon>Archaea</taxon>
        <taxon>Nitrososphaerota</taxon>
        <taxon>Nitrososphaeria</taxon>
        <taxon>Nitrosopumilales</taxon>
        <taxon>Nitrosopumilaceae</taxon>
        <taxon>Nitrosopumilus</taxon>
    </lineage>
</organism>